<dbReference type="OrthoDB" id="687305at2759"/>
<evidence type="ECO:0000313" key="4">
    <source>
        <dbReference type="EMBL" id="GFY98930.1"/>
    </source>
</evidence>
<feature type="region of interest" description="Disordered" evidence="2">
    <location>
        <begin position="159"/>
        <end position="194"/>
    </location>
</feature>
<feature type="coiled-coil region" evidence="1">
    <location>
        <begin position="578"/>
        <end position="610"/>
    </location>
</feature>
<feature type="compositionally biased region" description="Basic and acidic residues" evidence="2">
    <location>
        <begin position="184"/>
        <end position="194"/>
    </location>
</feature>
<protein>
    <recommendedName>
        <fullName evidence="3">Transposase (putative) gypsy type domain-containing protein</fullName>
    </recommendedName>
</protein>
<feature type="region of interest" description="Disordered" evidence="2">
    <location>
        <begin position="1013"/>
        <end position="1114"/>
    </location>
</feature>
<evidence type="ECO:0000256" key="2">
    <source>
        <dbReference type="SAM" id="MobiDB-lite"/>
    </source>
</evidence>
<comment type="caution">
    <text evidence="4">The sequence shown here is derived from an EMBL/GenBank/DDBJ whole genome shotgun (WGS) entry which is preliminary data.</text>
</comment>
<dbReference type="EMBL" id="BJWL01000013">
    <property type="protein sequence ID" value="GFY98930.1"/>
    <property type="molecule type" value="Genomic_DNA"/>
</dbReference>
<feature type="compositionally biased region" description="Basic and acidic residues" evidence="2">
    <location>
        <begin position="380"/>
        <end position="401"/>
    </location>
</feature>
<feature type="compositionally biased region" description="Low complexity" evidence="2">
    <location>
        <begin position="1022"/>
        <end position="1039"/>
    </location>
</feature>
<proteinExistence type="predicted"/>
<dbReference type="Proteomes" id="UP000585474">
    <property type="component" value="Unassembled WGS sequence"/>
</dbReference>
<gene>
    <name evidence="4" type="ORF">Acr_13g0003310</name>
</gene>
<name>A0A7J0FJR8_9ERIC</name>
<keyword evidence="1" id="KW-0175">Coiled coil</keyword>
<reference evidence="4 5" key="1">
    <citation type="submission" date="2019-07" db="EMBL/GenBank/DDBJ databases">
        <title>De Novo Assembly of kiwifruit Actinidia rufa.</title>
        <authorList>
            <person name="Sugita-Konishi S."/>
            <person name="Sato K."/>
            <person name="Mori E."/>
            <person name="Abe Y."/>
            <person name="Kisaki G."/>
            <person name="Hamano K."/>
            <person name="Suezawa K."/>
            <person name="Otani M."/>
            <person name="Fukuda T."/>
            <person name="Manabe T."/>
            <person name="Gomi K."/>
            <person name="Tabuchi M."/>
            <person name="Akimitsu K."/>
            <person name="Kataoka I."/>
        </authorList>
    </citation>
    <scope>NUCLEOTIDE SEQUENCE [LARGE SCALE GENOMIC DNA]</scope>
    <source>
        <strain evidence="5">cv. Fuchu</strain>
    </source>
</reference>
<keyword evidence="5" id="KW-1185">Reference proteome</keyword>
<dbReference type="PANTHER" id="PTHR31099">
    <property type="entry name" value="OS06G0165300 PROTEIN"/>
    <property type="match status" value="1"/>
</dbReference>
<feature type="domain" description="Transposase (putative) gypsy type" evidence="3">
    <location>
        <begin position="800"/>
        <end position="863"/>
    </location>
</feature>
<dbReference type="InterPro" id="IPR007321">
    <property type="entry name" value="Transposase_28"/>
</dbReference>
<evidence type="ECO:0000313" key="5">
    <source>
        <dbReference type="Proteomes" id="UP000585474"/>
    </source>
</evidence>
<dbReference type="PANTHER" id="PTHR31099:SF28">
    <property type="entry name" value="F5J5.12"/>
    <property type="match status" value="1"/>
</dbReference>
<accession>A0A7J0FJR8</accession>
<evidence type="ECO:0000259" key="3">
    <source>
        <dbReference type="Pfam" id="PF04195"/>
    </source>
</evidence>
<organism evidence="4 5">
    <name type="scientific">Actinidia rufa</name>
    <dbReference type="NCBI Taxonomy" id="165716"/>
    <lineage>
        <taxon>Eukaryota</taxon>
        <taxon>Viridiplantae</taxon>
        <taxon>Streptophyta</taxon>
        <taxon>Embryophyta</taxon>
        <taxon>Tracheophyta</taxon>
        <taxon>Spermatophyta</taxon>
        <taxon>Magnoliopsida</taxon>
        <taxon>eudicotyledons</taxon>
        <taxon>Gunneridae</taxon>
        <taxon>Pentapetalae</taxon>
        <taxon>asterids</taxon>
        <taxon>Ericales</taxon>
        <taxon>Actinidiaceae</taxon>
        <taxon>Actinidia</taxon>
    </lineage>
</organism>
<sequence>MVQLGLGVGSSEELYKAGVFSFMTLICRHAMYFVMETFQAGASHVIGALVPVLMAQAWHPNSNLLSEEELLSRRDGLGVVPTLARSVLTYENDPERLEWRDARHREDVRWGGGWQQRGAVAAAQVHRELSFHRRRQTVVVKNWGEQPTVTIARIPRFGPRTIKGRPAQTNRDEGPGRGHSKPLRRGDQTKAMTVDKRAQGEVVEYIERVYLCLMGERPFYRRSQVLYLAQGEEETALWLWASSYEYSDGGSGKLSGDDLARFHGLVLPRSRGFGDEQPLERSRETSSLGLRVTWFLLLTCLNDGGNHSMENTWQGGLKCGTLFEASISQPLVWDALLTSYRPCLRGLKLSDLARLWLKGRHFRLKGVVISEGSETTSGKRALDDGSKASRRPISEPKKARIDTGASRASARLPVTSGAGSSARQVLSEALGPQASVMASALRQKNSGRGGTPGGQGESDRLTFDQVVTKFLHVVGQGVILGSSLTVRSRDFAEGALNQKAVAESAEMEMRQGHLEVRGEDFDLEKSQSLTQGRIIAAFKESDDFLEAVRGSASSYFGDGFDFCKRQLAKQYPDLGVDLEDVEMDQELLAKEEAEAEKRAAEEEAAEVEHRRTFSKRHVVGKFNAGQFKSAEKWSNGGNDGYYTSEVGTSRDLGRWGRLITALPCVYINGVNLFICTFPLLSKCCSVSDSHLAVNKSTVPFMSLNTNLGGEESEQSLPSWISDHLGAKSYIDETTQSTSSPIPTNSSKMDISSLNKESNVMSQADLDNLGTTYSFPQGVRLRIPGDGETILSARQGEVAFYEVAFLAGLRFPIHPTIRDILIHYQICPAQLSPNAWRSVICSLVIWRIFKRHLSCGEFRCLYSLSPLPDSGWYYFKARPEKNLLRGSPSNVKGWKTRFFFASGDEWELAPGAAASESLLRVPRSWEHQGKSCNKLPTLSEVDAKRMEAVFGKIEPGGYFEVSKVLNSRTFKRHFAGGCSAFFRPVAETTRPRAMRVSLVPARIQLNTWESSDGVKDPFTNLLSGTSGSSSDSGSDSISDSELPPELRSDAMSARGKAVAEKAKKAAAAKHPTKGVVIREKRTREGDLLIEIGEEDSLKGKETVPPPPPKRFKSNRGAINARGCAAEAGTSSPAGDRESESMSDASVAWRLLTGVIPASDKKEVDQLSENDLVAKSFHALGQLKKRAVKAETRVAELNEEISRPGTEVDDLKTTVAELTSKLAKAKELAIKDFKASKEFKAAVTDSAATYFGDGFEFCKRQLLHQFPNLGADVANMAMDPSFAEEEEATKEGGDHV</sequence>
<feature type="region of interest" description="Disordered" evidence="2">
    <location>
        <begin position="375"/>
        <end position="425"/>
    </location>
</feature>
<feature type="coiled-coil region" evidence="1">
    <location>
        <begin position="1178"/>
        <end position="1226"/>
    </location>
</feature>
<evidence type="ECO:0000256" key="1">
    <source>
        <dbReference type="SAM" id="Coils"/>
    </source>
</evidence>
<feature type="compositionally biased region" description="Basic and acidic residues" evidence="2">
    <location>
        <begin position="1075"/>
        <end position="1085"/>
    </location>
</feature>
<dbReference type="Pfam" id="PF04195">
    <property type="entry name" value="Transposase_28"/>
    <property type="match status" value="1"/>
</dbReference>